<name>A0A443IAE3_9GAMM</name>
<evidence type="ECO:0000259" key="1">
    <source>
        <dbReference type="Pfam" id="PF01052"/>
    </source>
</evidence>
<dbReference type="InterPro" id="IPR001543">
    <property type="entry name" value="FliN-like_C"/>
</dbReference>
<dbReference type="Pfam" id="PF01052">
    <property type="entry name" value="FliMN_C"/>
    <property type="match status" value="1"/>
</dbReference>
<evidence type="ECO:0000313" key="3">
    <source>
        <dbReference type="Proteomes" id="UP000288794"/>
    </source>
</evidence>
<dbReference type="PANTHER" id="PTHR30034">
    <property type="entry name" value="FLAGELLAR MOTOR SWITCH PROTEIN FLIM"/>
    <property type="match status" value="1"/>
</dbReference>
<dbReference type="SUPFAM" id="SSF101801">
    <property type="entry name" value="Surface presentation of antigens (SPOA)"/>
    <property type="match status" value="1"/>
</dbReference>
<accession>A0A443IAE3</accession>
<dbReference type="InterPro" id="IPR036429">
    <property type="entry name" value="SpoA-like_sf"/>
</dbReference>
<evidence type="ECO:0000313" key="2">
    <source>
        <dbReference type="EMBL" id="RWR00985.1"/>
    </source>
</evidence>
<dbReference type="PANTHER" id="PTHR30034:SF6">
    <property type="entry name" value="YOP PROTEINS TRANSLOCATION PROTEIN Q"/>
    <property type="match status" value="1"/>
</dbReference>
<dbReference type="AlphaFoldDB" id="A0A443IAE3"/>
<dbReference type="Gene3D" id="2.30.330.10">
    <property type="entry name" value="SpoA-like"/>
    <property type="match status" value="1"/>
</dbReference>
<reference evidence="2 3" key="1">
    <citation type="submission" date="2014-04" db="EMBL/GenBank/DDBJ databases">
        <title>Draft genome sequence of Pantoea beijingensis strain LMG 27579, an emerging pathogen to Pleurotus eryngii with potential industrial application.</title>
        <authorList>
            <person name="Xu F."/>
            <person name="Liu Y."/>
            <person name="Wang S."/>
            <person name="Yin Y."/>
            <person name="Ma Y."/>
            <person name="Zhao S."/>
            <person name="Rong C."/>
        </authorList>
    </citation>
    <scope>NUCLEOTIDE SEQUENCE [LARGE SCALE GENOMIC DNA]</scope>
    <source>
        <strain evidence="2 3">LMG 27579</strain>
    </source>
</reference>
<dbReference type="EMBL" id="JMEE01000044">
    <property type="protein sequence ID" value="RWR00985.1"/>
    <property type="molecule type" value="Genomic_DNA"/>
</dbReference>
<feature type="domain" description="Flagellar motor switch protein FliN-like C-terminal" evidence="1">
    <location>
        <begin position="317"/>
        <end position="387"/>
    </location>
</feature>
<dbReference type="GO" id="GO:0050918">
    <property type="term" value="P:positive chemotaxis"/>
    <property type="evidence" value="ECO:0007669"/>
    <property type="project" value="TreeGrafter"/>
</dbReference>
<proteinExistence type="predicted"/>
<dbReference type="GO" id="GO:0071978">
    <property type="term" value="P:bacterial-type flagellum-dependent swarming motility"/>
    <property type="evidence" value="ECO:0007669"/>
    <property type="project" value="TreeGrafter"/>
</dbReference>
<protein>
    <recommendedName>
        <fullName evidence="1">Flagellar motor switch protein FliN-like C-terminal domain-containing protein</fullName>
    </recommendedName>
</protein>
<dbReference type="RefSeq" id="WP_229655756.1">
    <property type="nucleotide sequence ID" value="NZ_CP071409.1"/>
</dbReference>
<dbReference type="Proteomes" id="UP000288794">
    <property type="component" value="Unassembled WGS sequence"/>
</dbReference>
<keyword evidence="3" id="KW-1185">Reference proteome</keyword>
<gene>
    <name evidence="2" type="ORF">ED28_16175</name>
</gene>
<sequence length="398" mass="43309">MTALTLRQQSRAEADARRWLGKGQILRFYHDNQPGELRIKLSNKGAADLRWPCFSCSAGMLALSDFAPLFSLLSECPALNGDSDDDGEWYWELFNQSLFSDIASLFGTIRPLAATDTPSVTLCLQLQVTFAGQQARSLLCLTPETLNTLSAHPGWQPHKTALIETLPLTLPLVMATFSLPLEDIIQLQAGDVLRAPSAHFGVDGDGVINIGHLALYGALQPSPDSPHNACFSIYDIKELTMSYPNDPLLPADEENPYPHVNETDDYEQNELYDSGDGEQLNEILDEESPYPHADDMHDDYGQDEQHEIAGASALNEALSALPLELSVRCGQLRLTLGELQQLDIGSTVVVDNVKPGAAILCHGSFPIAKGELVNVDGHLGLQLTNIINNRPVGTGEGV</sequence>
<organism evidence="2 3">
    <name type="scientific">[Pantoea] beijingensis</name>
    <dbReference type="NCBI Taxonomy" id="1324864"/>
    <lineage>
        <taxon>Bacteria</taxon>
        <taxon>Pseudomonadati</taxon>
        <taxon>Pseudomonadota</taxon>
        <taxon>Gammaproteobacteria</taxon>
        <taxon>Enterobacterales</taxon>
        <taxon>Erwiniaceae</taxon>
        <taxon>Erwinia</taxon>
    </lineage>
</organism>
<comment type="caution">
    <text evidence="2">The sequence shown here is derived from an EMBL/GenBank/DDBJ whole genome shotgun (WGS) entry which is preliminary data.</text>
</comment>